<accession>A0A6A6QDV4</accession>
<gene>
    <name evidence="1" type="ORF">BU16DRAFT_161956</name>
</gene>
<dbReference type="AlphaFoldDB" id="A0A6A6QDV4"/>
<dbReference type="Proteomes" id="UP000799750">
    <property type="component" value="Unassembled WGS sequence"/>
</dbReference>
<name>A0A6A6QDV4_9PEZI</name>
<dbReference type="EMBL" id="MU004198">
    <property type="protein sequence ID" value="KAF2489657.1"/>
    <property type="molecule type" value="Genomic_DNA"/>
</dbReference>
<protein>
    <submittedName>
        <fullName evidence="1">Uncharacterized protein</fullName>
    </submittedName>
</protein>
<proteinExistence type="predicted"/>
<sequence>MVRWWGFRRGGVPFFETFSPPVFFASEWRKPSTLYLDLACAAPAPRHARLCCLLRLRSTFTYGRLRHFGVLVPDRLTFFANECRPSQLEDVLCTPYVVGETEGWIMQADLSSLWLDDNPASDQCFRAAKGRWHSIVSGQISARPRTQAFERCCISSLLLLTSQRATYLRISSFRASREQRLYKNRKTPQSLNSLPSAQSHPC</sequence>
<evidence type="ECO:0000313" key="1">
    <source>
        <dbReference type="EMBL" id="KAF2489657.1"/>
    </source>
</evidence>
<organism evidence="1 2">
    <name type="scientific">Lophium mytilinum</name>
    <dbReference type="NCBI Taxonomy" id="390894"/>
    <lineage>
        <taxon>Eukaryota</taxon>
        <taxon>Fungi</taxon>
        <taxon>Dikarya</taxon>
        <taxon>Ascomycota</taxon>
        <taxon>Pezizomycotina</taxon>
        <taxon>Dothideomycetes</taxon>
        <taxon>Pleosporomycetidae</taxon>
        <taxon>Mytilinidiales</taxon>
        <taxon>Mytilinidiaceae</taxon>
        <taxon>Lophium</taxon>
    </lineage>
</organism>
<evidence type="ECO:0000313" key="2">
    <source>
        <dbReference type="Proteomes" id="UP000799750"/>
    </source>
</evidence>
<keyword evidence="2" id="KW-1185">Reference proteome</keyword>
<reference evidence="1" key="1">
    <citation type="journal article" date="2020" name="Stud. Mycol.">
        <title>101 Dothideomycetes genomes: a test case for predicting lifestyles and emergence of pathogens.</title>
        <authorList>
            <person name="Haridas S."/>
            <person name="Albert R."/>
            <person name="Binder M."/>
            <person name="Bloem J."/>
            <person name="Labutti K."/>
            <person name="Salamov A."/>
            <person name="Andreopoulos B."/>
            <person name="Baker S."/>
            <person name="Barry K."/>
            <person name="Bills G."/>
            <person name="Bluhm B."/>
            <person name="Cannon C."/>
            <person name="Castanera R."/>
            <person name="Culley D."/>
            <person name="Daum C."/>
            <person name="Ezra D."/>
            <person name="Gonzalez J."/>
            <person name="Henrissat B."/>
            <person name="Kuo A."/>
            <person name="Liang C."/>
            <person name="Lipzen A."/>
            <person name="Lutzoni F."/>
            <person name="Magnuson J."/>
            <person name="Mondo S."/>
            <person name="Nolan M."/>
            <person name="Ohm R."/>
            <person name="Pangilinan J."/>
            <person name="Park H.-J."/>
            <person name="Ramirez L."/>
            <person name="Alfaro M."/>
            <person name="Sun H."/>
            <person name="Tritt A."/>
            <person name="Yoshinaga Y."/>
            <person name="Zwiers L.-H."/>
            <person name="Turgeon B."/>
            <person name="Goodwin S."/>
            <person name="Spatafora J."/>
            <person name="Crous P."/>
            <person name="Grigoriev I."/>
        </authorList>
    </citation>
    <scope>NUCLEOTIDE SEQUENCE</scope>
    <source>
        <strain evidence="1">CBS 269.34</strain>
    </source>
</reference>